<evidence type="ECO:0000313" key="2">
    <source>
        <dbReference type="Proteomes" id="UP000039021"/>
    </source>
</evidence>
<dbReference type="Proteomes" id="UP000039021">
    <property type="component" value="Unassembled WGS sequence"/>
</dbReference>
<proteinExistence type="predicted"/>
<reference evidence="2" key="1">
    <citation type="submission" date="2015-03" db="EMBL/GenBank/DDBJ databases">
        <authorList>
            <consortium name="Pathogen Informatics"/>
        </authorList>
    </citation>
    <scope>NUCLEOTIDE SEQUENCE [LARGE SCALE GENOMIC DNA]</scope>
    <source>
        <strain evidence="2">N09902308</strain>
    </source>
</reference>
<gene>
    <name evidence="1" type="ORF">ERS007739_01046</name>
</gene>
<organism evidence="1 2">
    <name type="scientific">Mycobacterium tuberculosis</name>
    <dbReference type="NCBI Taxonomy" id="1773"/>
    <lineage>
        <taxon>Bacteria</taxon>
        <taxon>Bacillati</taxon>
        <taxon>Actinomycetota</taxon>
        <taxon>Actinomycetes</taxon>
        <taxon>Mycobacteriales</taxon>
        <taxon>Mycobacteriaceae</taxon>
        <taxon>Mycobacterium</taxon>
        <taxon>Mycobacterium tuberculosis complex</taxon>
    </lineage>
</organism>
<evidence type="ECO:0000313" key="1">
    <source>
        <dbReference type="EMBL" id="COX30460.1"/>
    </source>
</evidence>
<dbReference type="AlphaFoldDB" id="A0A916PG59"/>
<name>A0A916PG59_MYCTX</name>
<dbReference type="EMBL" id="CSBK01000359">
    <property type="protein sequence ID" value="COX30460.1"/>
    <property type="molecule type" value="Genomic_DNA"/>
</dbReference>
<protein>
    <submittedName>
        <fullName evidence="1">Uncharacterized protein</fullName>
    </submittedName>
</protein>
<sequence length="119" mass="12310">MCVQVSTIAGVVGGGVLAHHERPVAGHGEQGLAQDLISNVIARQRSVQGRCLGQRLVDGGQRGIDHFAVELDQIGHLGTAPHLPVLAGTPRAGWQFDRVADESVGDRIAQGAHPDTGGG</sequence>
<comment type="caution">
    <text evidence="1">The sequence shown here is derived from an EMBL/GenBank/DDBJ whole genome shotgun (WGS) entry which is preliminary data.</text>
</comment>
<accession>A0A916PG59</accession>